<dbReference type="EMBL" id="JH930473">
    <property type="protein sequence ID" value="EKM54679.1"/>
    <property type="molecule type" value="Genomic_DNA"/>
</dbReference>
<dbReference type="KEGG" id="pco:PHACADRAFT_210465"/>
<dbReference type="SUPFAM" id="SSF54373">
    <property type="entry name" value="FAD-linked reductases, C-terminal domain"/>
    <property type="match status" value="1"/>
</dbReference>
<evidence type="ECO:0000313" key="6">
    <source>
        <dbReference type="EMBL" id="EKM54679.1"/>
    </source>
</evidence>
<dbReference type="GO" id="GO:0071949">
    <property type="term" value="F:FAD binding"/>
    <property type="evidence" value="ECO:0007669"/>
    <property type="project" value="InterPro"/>
</dbReference>
<keyword evidence="4" id="KW-1133">Transmembrane helix</keyword>
<dbReference type="PANTHER" id="PTHR46720:SF3">
    <property type="entry name" value="FAD-BINDING DOMAIN-CONTAINING PROTEIN-RELATED"/>
    <property type="match status" value="1"/>
</dbReference>
<evidence type="ECO:0000256" key="3">
    <source>
        <dbReference type="ARBA" id="ARBA00023002"/>
    </source>
</evidence>
<gene>
    <name evidence="6" type="ORF">PHACADRAFT_210465</name>
</gene>
<reference evidence="6 7" key="1">
    <citation type="journal article" date="2012" name="BMC Genomics">
        <title>Comparative genomics of the white-rot fungi, Phanerochaete carnosa and P. chrysosporium, to elucidate the genetic basis of the distinct wood types they colonize.</title>
        <authorList>
            <person name="Suzuki H."/>
            <person name="MacDonald J."/>
            <person name="Syed K."/>
            <person name="Salamov A."/>
            <person name="Hori C."/>
            <person name="Aerts A."/>
            <person name="Henrissat B."/>
            <person name="Wiebenga A."/>
            <person name="vanKuyk P.A."/>
            <person name="Barry K."/>
            <person name="Lindquist E."/>
            <person name="LaButti K."/>
            <person name="Lapidus A."/>
            <person name="Lucas S."/>
            <person name="Coutinho P."/>
            <person name="Gong Y."/>
            <person name="Samejima M."/>
            <person name="Mahadevan R."/>
            <person name="Abou-Zaid M."/>
            <person name="de Vries R.P."/>
            <person name="Igarashi K."/>
            <person name="Yadav J.S."/>
            <person name="Grigoriev I.V."/>
            <person name="Master E.R."/>
        </authorList>
    </citation>
    <scope>NUCLEOTIDE SEQUENCE [LARGE SCALE GENOMIC DNA]</scope>
    <source>
        <strain evidence="6 7">HHB-10118-sp</strain>
    </source>
</reference>
<dbReference type="InterPro" id="IPR036188">
    <property type="entry name" value="FAD/NAD-bd_sf"/>
</dbReference>
<feature type="domain" description="FAD-binding" evidence="5">
    <location>
        <begin position="6"/>
        <end position="355"/>
    </location>
</feature>
<keyword evidence="4" id="KW-0812">Transmembrane</keyword>
<dbReference type="PANTHER" id="PTHR46720">
    <property type="entry name" value="HYDROXYLASE, PUTATIVE (AFU_ORTHOLOGUE AFUA_3G01460)-RELATED"/>
    <property type="match status" value="1"/>
</dbReference>
<dbReference type="InterPro" id="IPR002938">
    <property type="entry name" value="FAD-bd"/>
</dbReference>
<dbReference type="RefSeq" id="XP_007397362.1">
    <property type="nucleotide sequence ID" value="XM_007397300.1"/>
</dbReference>
<dbReference type="Gene3D" id="3.50.50.60">
    <property type="entry name" value="FAD/NAD(P)-binding domain"/>
    <property type="match status" value="1"/>
</dbReference>
<evidence type="ECO:0000259" key="5">
    <source>
        <dbReference type="Pfam" id="PF01494"/>
    </source>
</evidence>
<keyword evidence="2" id="KW-0274">FAD</keyword>
<dbReference type="GeneID" id="18912969"/>
<dbReference type="InParanoid" id="K5W6U4"/>
<dbReference type="Pfam" id="PF01494">
    <property type="entry name" value="FAD_binding_3"/>
    <property type="match status" value="1"/>
</dbReference>
<organism evidence="6 7">
    <name type="scientific">Phanerochaete carnosa (strain HHB-10118-sp)</name>
    <name type="common">White-rot fungus</name>
    <name type="synonym">Peniophora carnosa</name>
    <dbReference type="NCBI Taxonomy" id="650164"/>
    <lineage>
        <taxon>Eukaryota</taxon>
        <taxon>Fungi</taxon>
        <taxon>Dikarya</taxon>
        <taxon>Basidiomycota</taxon>
        <taxon>Agaricomycotina</taxon>
        <taxon>Agaricomycetes</taxon>
        <taxon>Polyporales</taxon>
        <taxon>Phanerochaetaceae</taxon>
        <taxon>Phanerochaete</taxon>
    </lineage>
</organism>
<dbReference type="InterPro" id="IPR051104">
    <property type="entry name" value="FAD_monoxygenase"/>
</dbReference>
<dbReference type="Proteomes" id="UP000008370">
    <property type="component" value="Unassembled WGS sequence"/>
</dbReference>
<proteinExistence type="predicted"/>
<name>K5W6U4_PHACS</name>
<dbReference type="HOGENOM" id="CLU_009665_6_3_1"/>
<dbReference type="PRINTS" id="PR00420">
    <property type="entry name" value="RNGMNOXGNASE"/>
</dbReference>
<accession>K5W6U4</accession>
<dbReference type="SUPFAM" id="SSF51905">
    <property type="entry name" value="FAD/NAD(P)-binding domain"/>
    <property type="match status" value="1"/>
</dbReference>
<dbReference type="STRING" id="650164.K5W6U4"/>
<evidence type="ECO:0000313" key="7">
    <source>
        <dbReference type="Proteomes" id="UP000008370"/>
    </source>
</evidence>
<sequence length="419" mass="45791">MTQPLRVAVCGGGIGGLFLTLVLKKYAGSKSLLVDVYEAESSYAEIGAGITVWGRTRSVMETLELGEALAKWPDVPSITFRKSDTQESFEFHNHFIPNGKALPRTEMLKLLVNNLPPEDPSFLTKHFNKRLTSYEQDADGVTLHFADGSVAQADILVGADGVGSATRKKMYSDLAGRVRSTDAKRAEELTNFIPPSWTGTGVTSWTGKDKHVITYPISATLINVLFFETIPGGLGTPLTGPTVSTASREEVINLYKDWEPELRIITEVVGETSKWAISQIQGLPSYVDGRVALLGDSAHAMTTHFGAGAGQAIEDAYILGRLLAQPATNLSNVKDALRIYDAIRRPIASEIVERSLKMGFLYELSTDGLPPGTDAAKVHAGDRDELQKVIKVMTDLWTWHSASMPEEDWLRAQEKLRTA</sequence>
<protein>
    <recommendedName>
        <fullName evidence="5">FAD-binding domain-containing protein</fullName>
    </recommendedName>
</protein>
<feature type="transmembrane region" description="Helical" evidence="4">
    <location>
        <begin position="6"/>
        <end position="23"/>
    </location>
</feature>
<dbReference type="GO" id="GO:0044550">
    <property type="term" value="P:secondary metabolite biosynthetic process"/>
    <property type="evidence" value="ECO:0007669"/>
    <property type="project" value="TreeGrafter"/>
</dbReference>
<dbReference type="OrthoDB" id="417877at2759"/>
<dbReference type="AlphaFoldDB" id="K5W6U4"/>
<keyword evidence="4" id="KW-0472">Membrane</keyword>
<keyword evidence="7" id="KW-1185">Reference proteome</keyword>
<evidence type="ECO:0000256" key="2">
    <source>
        <dbReference type="ARBA" id="ARBA00022827"/>
    </source>
</evidence>
<dbReference type="GO" id="GO:0016491">
    <property type="term" value="F:oxidoreductase activity"/>
    <property type="evidence" value="ECO:0007669"/>
    <property type="project" value="UniProtKB-KW"/>
</dbReference>
<evidence type="ECO:0000256" key="1">
    <source>
        <dbReference type="ARBA" id="ARBA00022630"/>
    </source>
</evidence>
<keyword evidence="1" id="KW-0285">Flavoprotein</keyword>
<evidence type="ECO:0000256" key="4">
    <source>
        <dbReference type="SAM" id="Phobius"/>
    </source>
</evidence>
<keyword evidence="3" id="KW-0560">Oxidoreductase</keyword>